<dbReference type="HOGENOM" id="CLU_630396_0_0_1"/>
<dbReference type="GeneID" id="13396314"/>
<protein>
    <submittedName>
        <fullName evidence="2">Uncharacterized protein</fullName>
    </submittedName>
</protein>
<dbReference type="OrthoDB" id="10590888at2759"/>
<gene>
    <name evidence="2" type="ORF">MYCGRDRAFT_96544</name>
</gene>
<keyword evidence="3" id="KW-1185">Reference proteome</keyword>
<dbReference type="AlphaFoldDB" id="F9XMQ9"/>
<evidence type="ECO:0000313" key="2">
    <source>
        <dbReference type="EMBL" id="EGP83655.1"/>
    </source>
</evidence>
<reference evidence="2 3" key="1">
    <citation type="journal article" date="2011" name="PLoS Genet.">
        <title>Finished genome of the fungal wheat pathogen Mycosphaerella graminicola reveals dispensome structure, chromosome plasticity, and stealth pathogenesis.</title>
        <authorList>
            <person name="Goodwin S.B."/>
            <person name="Ben M'barek S."/>
            <person name="Dhillon B."/>
            <person name="Wittenberg A.H.J."/>
            <person name="Crane C.F."/>
            <person name="Hane J.K."/>
            <person name="Foster A.J."/>
            <person name="Van der Lee T.A.J."/>
            <person name="Grimwood J."/>
            <person name="Aerts A."/>
            <person name="Antoniw J."/>
            <person name="Bailey A."/>
            <person name="Bluhm B."/>
            <person name="Bowler J."/>
            <person name="Bristow J."/>
            <person name="van der Burgt A."/>
            <person name="Canto-Canche B."/>
            <person name="Churchill A.C.L."/>
            <person name="Conde-Ferraez L."/>
            <person name="Cools H.J."/>
            <person name="Coutinho P.M."/>
            <person name="Csukai M."/>
            <person name="Dehal P."/>
            <person name="De Wit P."/>
            <person name="Donzelli B."/>
            <person name="van de Geest H.C."/>
            <person name="van Ham R.C.H.J."/>
            <person name="Hammond-Kosack K.E."/>
            <person name="Henrissat B."/>
            <person name="Kilian A."/>
            <person name="Kobayashi A.K."/>
            <person name="Koopmann E."/>
            <person name="Kourmpetis Y."/>
            <person name="Kuzniar A."/>
            <person name="Lindquist E."/>
            <person name="Lombard V."/>
            <person name="Maliepaard C."/>
            <person name="Martins N."/>
            <person name="Mehrabi R."/>
            <person name="Nap J.P.H."/>
            <person name="Ponomarenko A."/>
            <person name="Rudd J.J."/>
            <person name="Salamov A."/>
            <person name="Schmutz J."/>
            <person name="Schouten H.J."/>
            <person name="Shapiro H."/>
            <person name="Stergiopoulos I."/>
            <person name="Torriani S.F.F."/>
            <person name="Tu H."/>
            <person name="de Vries R.P."/>
            <person name="Waalwijk C."/>
            <person name="Ware S.B."/>
            <person name="Wiebenga A."/>
            <person name="Zwiers L.-H."/>
            <person name="Oliver R.P."/>
            <person name="Grigoriev I.V."/>
            <person name="Kema G.H.J."/>
        </authorList>
    </citation>
    <scope>NUCLEOTIDE SEQUENCE [LARGE SCALE GENOMIC DNA]</scope>
    <source>
        <strain evidence="3">CBS 115943 / IPO323</strain>
    </source>
</reference>
<feature type="compositionally biased region" description="Low complexity" evidence="1">
    <location>
        <begin position="133"/>
        <end position="149"/>
    </location>
</feature>
<dbReference type="EMBL" id="CM001206">
    <property type="protein sequence ID" value="EGP83655.1"/>
    <property type="molecule type" value="Genomic_DNA"/>
</dbReference>
<evidence type="ECO:0000313" key="3">
    <source>
        <dbReference type="Proteomes" id="UP000008062"/>
    </source>
</evidence>
<evidence type="ECO:0000256" key="1">
    <source>
        <dbReference type="SAM" id="MobiDB-lite"/>
    </source>
</evidence>
<name>F9XMQ9_ZYMTI</name>
<sequence>MSSNSPNGPPIQYYSSVFVCIYEPCGTYQAKPLGTFRLVNGFYQVPAPPLSNTPYMAGLMPIGESTYTSTEQQQGGGMMRPPPIPSPHRSDSNASRLESVPNSTATSAGTRNTQPTRTSSLPPPAGPSPSTPTRPSSGQSTQTSTAASTVPQDESSSNTQALAATQPNAQTQQTSATPISRTTRAAAAARTNQNTASSSHVAGPSFASNAPPAPRGQPSRDGLVGVAALNLVRLLERDFKQFELSFVGRAVVGLGREGGDTDETKSKFDEQSEDARVWPHFKLAPTKDQAEFVRWAVGHWLKASGIYNTTFLTFMSDCFEQYESLKINNARIMTHSGVHLSACRVKQRTHSVVRSSTMKMKDEMDKDKDQSREIANGAIGVAQRTHTEVPSSVVRGGDVCKATAIVRLMMIINAWALRSRYTTRNRDRDEIPGLQ</sequence>
<dbReference type="Proteomes" id="UP000008062">
    <property type="component" value="Chromosome 11"/>
</dbReference>
<feature type="compositionally biased region" description="Polar residues" evidence="1">
    <location>
        <begin position="92"/>
        <end position="117"/>
    </location>
</feature>
<dbReference type="KEGG" id="ztr:MYCGRDRAFT_96544"/>
<dbReference type="InParanoid" id="F9XMQ9"/>
<dbReference type="RefSeq" id="XP_003848679.1">
    <property type="nucleotide sequence ID" value="XM_003848631.1"/>
</dbReference>
<feature type="region of interest" description="Disordered" evidence="1">
    <location>
        <begin position="67"/>
        <end position="219"/>
    </location>
</feature>
<accession>F9XMQ9</accession>
<organism evidence="2 3">
    <name type="scientific">Zymoseptoria tritici (strain CBS 115943 / IPO323)</name>
    <name type="common">Speckled leaf blotch fungus</name>
    <name type="synonym">Septoria tritici</name>
    <dbReference type="NCBI Taxonomy" id="336722"/>
    <lineage>
        <taxon>Eukaryota</taxon>
        <taxon>Fungi</taxon>
        <taxon>Dikarya</taxon>
        <taxon>Ascomycota</taxon>
        <taxon>Pezizomycotina</taxon>
        <taxon>Dothideomycetes</taxon>
        <taxon>Dothideomycetidae</taxon>
        <taxon>Mycosphaerellales</taxon>
        <taxon>Mycosphaerellaceae</taxon>
        <taxon>Zymoseptoria</taxon>
    </lineage>
</organism>
<feature type="compositionally biased region" description="Pro residues" evidence="1">
    <location>
        <begin position="121"/>
        <end position="132"/>
    </location>
</feature>
<feature type="compositionally biased region" description="Low complexity" evidence="1">
    <location>
        <begin position="159"/>
        <end position="199"/>
    </location>
</feature>
<proteinExistence type="predicted"/>